<proteinExistence type="predicted"/>
<dbReference type="InterPro" id="IPR029068">
    <property type="entry name" value="Glyas_Bleomycin-R_OHBP_Dase"/>
</dbReference>
<dbReference type="Gene3D" id="3.10.180.10">
    <property type="entry name" value="2,3-Dihydroxybiphenyl 1,2-Dioxygenase, domain 1"/>
    <property type="match status" value="1"/>
</dbReference>
<evidence type="ECO:0000313" key="3">
    <source>
        <dbReference type="Proteomes" id="UP001549036"/>
    </source>
</evidence>
<evidence type="ECO:0000313" key="2">
    <source>
        <dbReference type="EMBL" id="MET3593772.1"/>
    </source>
</evidence>
<dbReference type="Pfam" id="PF06983">
    <property type="entry name" value="3-dmu-9_3-mt"/>
    <property type="match status" value="1"/>
</dbReference>
<keyword evidence="3" id="KW-1185">Reference proteome</keyword>
<dbReference type="PANTHER" id="PTHR33990:SF1">
    <property type="entry name" value="PROTEIN YJDN"/>
    <property type="match status" value="1"/>
</dbReference>
<accession>A0ABV2HT32</accession>
<reference evidence="2 3" key="1">
    <citation type="submission" date="2024-06" db="EMBL/GenBank/DDBJ databases">
        <title>Genomic Encyclopedia of Type Strains, Phase IV (KMG-IV): sequencing the most valuable type-strain genomes for metagenomic binning, comparative biology and taxonomic classification.</title>
        <authorList>
            <person name="Goeker M."/>
        </authorList>
    </citation>
    <scope>NUCLEOTIDE SEQUENCE [LARGE SCALE GENOMIC DNA]</scope>
    <source>
        <strain evidence="2 3">DSM 29846</strain>
    </source>
</reference>
<dbReference type="SUPFAM" id="SSF54593">
    <property type="entry name" value="Glyoxalase/Bleomycin resistance protein/Dihydroxybiphenyl dioxygenase"/>
    <property type="match status" value="1"/>
</dbReference>
<dbReference type="EMBL" id="JBEPLM010000005">
    <property type="protein sequence ID" value="MET3593772.1"/>
    <property type="molecule type" value="Genomic_DNA"/>
</dbReference>
<name>A0ABV2HT32_9HYPH</name>
<feature type="domain" description="PhnB-like" evidence="1">
    <location>
        <begin position="14"/>
        <end position="136"/>
    </location>
</feature>
<gene>
    <name evidence="2" type="ORF">ABID26_003174</name>
</gene>
<sequence length="143" mass="16000">MTTTVQKQGHGMRFSPSLFFTTNCEEALAFYERCGLGRGTVLLRWGENNMPVRTEAMRGKVLHARFEGPGILFHASDNDDAEPMKGSALMLEFDEIITMRALFGNMAEGGRITVPLARRYWGTSFGMLVDAFGVQWMFSCSSE</sequence>
<evidence type="ECO:0000259" key="1">
    <source>
        <dbReference type="Pfam" id="PF06983"/>
    </source>
</evidence>
<dbReference type="Proteomes" id="UP001549036">
    <property type="component" value="Unassembled WGS sequence"/>
</dbReference>
<organism evidence="2 3">
    <name type="scientific">Mesorhizobium shonense</name>
    <dbReference type="NCBI Taxonomy" id="1209948"/>
    <lineage>
        <taxon>Bacteria</taxon>
        <taxon>Pseudomonadati</taxon>
        <taxon>Pseudomonadota</taxon>
        <taxon>Alphaproteobacteria</taxon>
        <taxon>Hyphomicrobiales</taxon>
        <taxon>Phyllobacteriaceae</taxon>
        <taxon>Mesorhizobium</taxon>
    </lineage>
</organism>
<comment type="caution">
    <text evidence="2">The sequence shown here is derived from an EMBL/GenBank/DDBJ whole genome shotgun (WGS) entry which is preliminary data.</text>
</comment>
<protein>
    <submittedName>
        <fullName evidence="2">PhnB protein</fullName>
    </submittedName>
</protein>
<dbReference type="InterPro" id="IPR028973">
    <property type="entry name" value="PhnB-like"/>
</dbReference>
<dbReference type="PANTHER" id="PTHR33990">
    <property type="entry name" value="PROTEIN YJDN-RELATED"/>
    <property type="match status" value="1"/>
</dbReference>